<reference evidence="2 4" key="3">
    <citation type="submission" date="2016-11" db="EMBL/GenBank/DDBJ databases">
        <title>Whole genomes of Flavobacteriaceae.</title>
        <authorList>
            <person name="Stine C."/>
            <person name="Li C."/>
            <person name="Tadesse D."/>
        </authorList>
    </citation>
    <scope>NUCLEOTIDE SEQUENCE [LARGE SCALE GENOMIC DNA]</scope>
    <source>
        <strain evidence="2 4">ATCC BAA-2541</strain>
    </source>
</reference>
<dbReference type="Proteomes" id="UP000198319">
    <property type="component" value="Unassembled WGS sequence"/>
</dbReference>
<dbReference type="STRING" id="1278819.BHE19_14235"/>
<accession>A0A1S1J4G9</accession>
<organism evidence="1 3">
    <name type="scientific">Flavobacterium tructae</name>
    <dbReference type="NCBI Taxonomy" id="1114873"/>
    <lineage>
        <taxon>Bacteria</taxon>
        <taxon>Pseudomonadati</taxon>
        <taxon>Bacteroidota</taxon>
        <taxon>Flavobacteriia</taxon>
        <taxon>Flavobacteriales</taxon>
        <taxon>Flavobacteriaceae</taxon>
        <taxon>Flavobacterium</taxon>
    </lineage>
</organism>
<dbReference type="OrthoDB" id="975810at2"/>
<dbReference type="Proteomes" id="UP000180252">
    <property type="component" value="Unassembled WGS sequence"/>
</dbReference>
<protein>
    <submittedName>
        <fullName evidence="1">Uncharacterized protein</fullName>
    </submittedName>
</protein>
<reference evidence="3" key="1">
    <citation type="submission" date="2016-09" db="EMBL/GenBank/DDBJ databases">
        <authorList>
            <person name="Chen S."/>
            <person name="Walker E."/>
        </authorList>
    </citation>
    <scope>NUCLEOTIDE SEQUENCE [LARGE SCALE GENOMIC DNA]</scope>
    <source>
        <strain evidence="3">MSU</strain>
    </source>
</reference>
<gene>
    <name evidence="2" type="ORF">B0A71_07760</name>
    <name evidence="1" type="ORF">BHE19_14235</name>
</gene>
<comment type="caution">
    <text evidence="1">The sequence shown here is derived from an EMBL/GenBank/DDBJ whole genome shotgun (WGS) entry which is preliminary data.</text>
</comment>
<dbReference type="AlphaFoldDB" id="A0A1S1J4G9"/>
<dbReference type="EMBL" id="MIKE01000025">
    <property type="protein sequence ID" value="OHT44086.1"/>
    <property type="molecule type" value="Genomic_DNA"/>
</dbReference>
<keyword evidence="4" id="KW-1185">Reference proteome</keyword>
<proteinExistence type="predicted"/>
<evidence type="ECO:0000313" key="1">
    <source>
        <dbReference type="EMBL" id="OHT44086.1"/>
    </source>
</evidence>
<evidence type="ECO:0000313" key="4">
    <source>
        <dbReference type="Proteomes" id="UP000198319"/>
    </source>
</evidence>
<dbReference type="EMBL" id="MUHG01000015">
    <property type="protein sequence ID" value="OXB20274.1"/>
    <property type="molecule type" value="Genomic_DNA"/>
</dbReference>
<reference evidence="1" key="2">
    <citation type="submission" date="2016-09" db="EMBL/GenBank/DDBJ databases">
        <authorList>
            <person name="Capua I."/>
            <person name="De Benedictis P."/>
            <person name="Joannis T."/>
            <person name="Lombin L.H."/>
            <person name="Cattoli G."/>
        </authorList>
    </citation>
    <scope>NUCLEOTIDE SEQUENCE [LARGE SCALE GENOMIC DNA]</scope>
    <source>
        <strain evidence="1">MSU</strain>
    </source>
</reference>
<dbReference type="RefSeq" id="WP_070908038.1">
    <property type="nucleotide sequence ID" value="NZ_MIKE01000025.1"/>
</dbReference>
<evidence type="ECO:0000313" key="3">
    <source>
        <dbReference type="Proteomes" id="UP000180252"/>
    </source>
</evidence>
<sequence>MKKFIKYSLYLAIVCSFYNCSNDDTKPEPVIEEPKPEPIKDPTLTIKLQADFTTERYNVVAIDPEVTIENANGAVAQYKWTLKVTGKDGVAKDSVIGDSKTLKFIAPKALSYAVDFTVTLNKLVKQASTKVTVAETGKTYTSKALSIIDYVPAPHYNNDGFEFTTKAEAIENAQAILADGSLVDLGTFGGYIVTKFDHTVINAYGKRDFTVQMNTVSNASKFSPVSIMVAYDANKNGIAEDNEWYEIAGSEYYKSTTVKNYEVTYYKPDPNKTAVAGKYDWQFDKEYLKWANNKTASGFITRTKKWRRYNYYPQWLGDSYTLKGTKVNLATKDISDGEGTAFNVGTFEWGYGGIKDPSIDISWAVDSNGNKVHLPGVDFVKVYVPTFTEIGALDLVTNSFKQAEDLNFAAGK</sequence>
<name>A0A1S1J4G9_9FLAO</name>
<evidence type="ECO:0000313" key="2">
    <source>
        <dbReference type="EMBL" id="OXB20274.1"/>
    </source>
</evidence>